<evidence type="ECO:0000313" key="5">
    <source>
        <dbReference type="Proteomes" id="UP000316598"/>
    </source>
</evidence>
<dbReference type="Gene3D" id="3.10.20.30">
    <property type="match status" value="1"/>
</dbReference>
<comment type="caution">
    <text evidence="4">The sequence shown here is derived from an EMBL/GenBank/DDBJ whole genome shotgun (WGS) entry which is preliminary data.</text>
</comment>
<evidence type="ECO:0000256" key="3">
    <source>
        <dbReference type="ARBA" id="ARBA00024247"/>
    </source>
</evidence>
<dbReference type="Pfam" id="PF02597">
    <property type="entry name" value="ThiS"/>
    <property type="match status" value="1"/>
</dbReference>
<dbReference type="GO" id="GO:1990133">
    <property type="term" value="C:molybdopterin adenylyltransferase complex"/>
    <property type="evidence" value="ECO:0007669"/>
    <property type="project" value="TreeGrafter"/>
</dbReference>
<comment type="similarity">
    <text evidence="2">Belongs to the MoaD family.</text>
</comment>
<dbReference type="GO" id="GO:0006777">
    <property type="term" value="P:Mo-molybdopterin cofactor biosynthetic process"/>
    <property type="evidence" value="ECO:0007669"/>
    <property type="project" value="InterPro"/>
</dbReference>
<dbReference type="InterPro" id="IPR044672">
    <property type="entry name" value="MOCS2A"/>
</dbReference>
<evidence type="ECO:0000256" key="1">
    <source>
        <dbReference type="ARBA" id="ARBA00022741"/>
    </source>
</evidence>
<gene>
    <name evidence="4" type="primary">moaD</name>
    <name evidence="4" type="ORF">Pla22_22860</name>
</gene>
<dbReference type="InterPro" id="IPR016155">
    <property type="entry name" value="Mopterin_synth/thiamin_S_b"/>
</dbReference>
<keyword evidence="5" id="KW-1185">Reference proteome</keyword>
<dbReference type="OrthoDB" id="7066694at2"/>
<dbReference type="InterPro" id="IPR012675">
    <property type="entry name" value="Beta-grasp_dom_sf"/>
</dbReference>
<evidence type="ECO:0000256" key="2">
    <source>
        <dbReference type="ARBA" id="ARBA00024200"/>
    </source>
</evidence>
<keyword evidence="1" id="KW-0547">Nucleotide-binding</keyword>
<name>A0A5C5WVF5_9BACT</name>
<dbReference type="EMBL" id="SJPI01000001">
    <property type="protein sequence ID" value="TWT54636.1"/>
    <property type="molecule type" value="Genomic_DNA"/>
</dbReference>
<dbReference type="PANTHER" id="PTHR33359">
    <property type="entry name" value="MOLYBDOPTERIN SYNTHASE SULFUR CARRIER SUBUNIT"/>
    <property type="match status" value="1"/>
</dbReference>
<reference evidence="4 5" key="1">
    <citation type="submission" date="2019-02" db="EMBL/GenBank/DDBJ databases">
        <title>Deep-cultivation of Planctomycetes and their phenomic and genomic characterization uncovers novel biology.</title>
        <authorList>
            <person name="Wiegand S."/>
            <person name="Jogler M."/>
            <person name="Boedeker C."/>
            <person name="Pinto D."/>
            <person name="Vollmers J."/>
            <person name="Rivas-Marin E."/>
            <person name="Kohn T."/>
            <person name="Peeters S.H."/>
            <person name="Heuer A."/>
            <person name="Rast P."/>
            <person name="Oberbeckmann S."/>
            <person name="Bunk B."/>
            <person name="Jeske O."/>
            <person name="Meyerdierks A."/>
            <person name="Storesund J.E."/>
            <person name="Kallscheuer N."/>
            <person name="Luecker S."/>
            <person name="Lage O.M."/>
            <person name="Pohl T."/>
            <person name="Merkel B.J."/>
            <person name="Hornburger P."/>
            <person name="Mueller R.-W."/>
            <person name="Bruemmer F."/>
            <person name="Labrenz M."/>
            <person name="Spormann A.M."/>
            <person name="Op Den Camp H."/>
            <person name="Overmann J."/>
            <person name="Amann R."/>
            <person name="Jetten M.S.M."/>
            <person name="Mascher T."/>
            <person name="Medema M.H."/>
            <person name="Devos D.P."/>
            <person name="Kaster A.-K."/>
            <person name="Ovreas L."/>
            <person name="Rohde M."/>
            <person name="Galperin M.Y."/>
            <person name="Jogler C."/>
        </authorList>
    </citation>
    <scope>NUCLEOTIDE SEQUENCE [LARGE SCALE GENOMIC DNA]</scope>
    <source>
        <strain evidence="4 5">Pla22</strain>
    </source>
</reference>
<sequence length="85" mass="8978">MTNKPEVNVLVFAIAKEFVGADQVAVETELPVSVGDFLTRLQSQHPSLASLLPSCRLAVNQTYVDNQAIIEAGCEVALIPPVSGG</sequence>
<dbReference type="CDD" id="cd00754">
    <property type="entry name" value="Ubl_MoaD"/>
    <property type="match status" value="1"/>
</dbReference>
<organism evidence="4 5">
    <name type="scientific">Rubripirellula amarantea</name>
    <dbReference type="NCBI Taxonomy" id="2527999"/>
    <lineage>
        <taxon>Bacteria</taxon>
        <taxon>Pseudomonadati</taxon>
        <taxon>Planctomycetota</taxon>
        <taxon>Planctomycetia</taxon>
        <taxon>Pirellulales</taxon>
        <taxon>Pirellulaceae</taxon>
        <taxon>Rubripirellula</taxon>
    </lineage>
</organism>
<protein>
    <recommendedName>
        <fullName evidence="3">Molybdopterin synthase sulfur carrier subunit</fullName>
    </recommendedName>
</protein>
<evidence type="ECO:0000313" key="4">
    <source>
        <dbReference type="EMBL" id="TWT54636.1"/>
    </source>
</evidence>
<dbReference type="UniPathway" id="UPA00344"/>
<dbReference type="GO" id="GO:0000166">
    <property type="term" value="F:nucleotide binding"/>
    <property type="evidence" value="ECO:0007669"/>
    <property type="project" value="UniProtKB-KW"/>
</dbReference>
<proteinExistence type="inferred from homology"/>
<dbReference type="Proteomes" id="UP000316598">
    <property type="component" value="Unassembled WGS sequence"/>
</dbReference>
<dbReference type="AlphaFoldDB" id="A0A5C5WVF5"/>
<dbReference type="SUPFAM" id="SSF54285">
    <property type="entry name" value="MoaD/ThiS"/>
    <property type="match status" value="1"/>
</dbReference>
<dbReference type="InterPro" id="IPR003749">
    <property type="entry name" value="ThiS/MoaD-like"/>
</dbReference>
<accession>A0A5C5WVF5</accession>
<dbReference type="PANTHER" id="PTHR33359:SF1">
    <property type="entry name" value="MOLYBDOPTERIN SYNTHASE SULFUR CARRIER SUBUNIT"/>
    <property type="match status" value="1"/>
</dbReference>
<dbReference type="RefSeq" id="WP_146514652.1">
    <property type="nucleotide sequence ID" value="NZ_SJPI01000001.1"/>
</dbReference>